<protein>
    <submittedName>
        <fullName evidence="2">Pilus assembly PilX N-terminal domain-containing protein</fullName>
    </submittedName>
</protein>
<accession>A0A7Z0SDK7</accession>
<dbReference type="Proteomes" id="UP000537890">
    <property type="component" value="Unassembled WGS sequence"/>
</dbReference>
<dbReference type="EMBL" id="JACCHS010000052">
    <property type="protein sequence ID" value="NYT46869.1"/>
    <property type="molecule type" value="Genomic_DNA"/>
</dbReference>
<sequence>MERNMYTPIKKNRGMVTLLTAIVILVLLSIMVIFATKVGLFDQRMSANEARYKEAFTTAEAGLDFAVQKFDYEFRKAGINNTCGVLRTKTMRTFLH</sequence>
<feature type="domain" description="Type 4 fimbrial biogenesis protein PilX N-terminal" evidence="1">
    <location>
        <begin position="13"/>
        <end position="63"/>
    </location>
</feature>
<organism evidence="2 3">
    <name type="scientific">Candidatus Methanofishera endochildressiae</name>
    <dbReference type="NCBI Taxonomy" id="2738884"/>
    <lineage>
        <taxon>Bacteria</taxon>
        <taxon>Pseudomonadati</taxon>
        <taxon>Pseudomonadota</taxon>
        <taxon>Gammaproteobacteria</taxon>
        <taxon>Candidatus Methanofishera</taxon>
    </lineage>
</organism>
<dbReference type="InterPro" id="IPR025746">
    <property type="entry name" value="PilX_N_dom"/>
</dbReference>
<reference evidence="2 3" key="1">
    <citation type="submission" date="2020-05" db="EMBL/GenBank/DDBJ databases">
        <title>Horizontal transmission and recombination maintain forever young bacterial symbiont genomes.</title>
        <authorList>
            <person name="Russell S.L."/>
            <person name="Pepper-Tunick E."/>
            <person name="Svedberg J."/>
            <person name="Byrne A."/>
            <person name="Ruelas Castillo J."/>
            <person name="Vollmers C."/>
            <person name="Beinart R.A."/>
            <person name="Corbett-Detig R."/>
        </authorList>
    </citation>
    <scope>NUCLEOTIDE SEQUENCE [LARGE SCALE GENOMIC DNA]</scope>
    <source>
        <strain evidence="2">4727-3</strain>
    </source>
</reference>
<comment type="caution">
    <text evidence="2">The sequence shown here is derived from an EMBL/GenBank/DDBJ whole genome shotgun (WGS) entry which is preliminary data.</text>
</comment>
<dbReference type="Pfam" id="PF14341">
    <property type="entry name" value="PilX_N"/>
    <property type="match status" value="1"/>
</dbReference>
<proteinExistence type="predicted"/>
<evidence type="ECO:0000259" key="1">
    <source>
        <dbReference type="Pfam" id="PF14341"/>
    </source>
</evidence>
<gene>
    <name evidence="2" type="ORF">H0A75_03800</name>
</gene>
<evidence type="ECO:0000313" key="3">
    <source>
        <dbReference type="Proteomes" id="UP000537890"/>
    </source>
</evidence>
<name>A0A7Z0SDK7_9GAMM</name>
<dbReference type="AlphaFoldDB" id="A0A7Z0SDK7"/>
<evidence type="ECO:0000313" key="2">
    <source>
        <dbReference type="EMBL" id="NYT46869.1"/>
    </source>
</evidence>